<dbReference type="Gene3D" id="1.10.510.10">
    <property type="entry name" value="Transferase(Phosphotransferase) domain 1"/>
    <property type="match status" value="1"/>
</dbReference>
<feature type="compositionally biased region" description="Polar residues" evidence="1">
    <location>
        <begin position="15"/>
        <end position="24"/>
    </location>
</feature>
<evidence type="ECO:0000313" key="3">
    <source>
        <dbReference type="EMBL" id="OSC98905.1"/>
    </source>
</evidence>
<dbReference type="InterPro" id="IPR040976">
    <property type="entry name" value="Pkinase_fungal"/>
</dbReference>
<dbReference type="Pfam" id="PF17667">
    <property type="entry name" value="Pkinase_fungal"/>
    <property type="match status" value="1"/>
</dbReference>
<feature type="domain" description="Fungal-type protein kinase" evidence="2">
    <location>
        <begin position="188"/>
        <end position="379"/>
    </location>
</feature>
<keyword evidence="4" id="KW-1185">Reference proteome</keyword>
<accession>A0A1Y2ICP7</accession>
<reference evidence="3 4" key="1">
    <citation type="journal article" date="2015" name="Biotechnol. Biofuels">
        <title>Enhanced degradation of softwood versus hardwood by the white-rot fungus Pycnoporus coccineus.</title>
        <authorList>
            <person name="Couturier M."/>
            <person name="Navarro D."/>
            <person name="Chevret D."/>
            <person name="Henrissat B."/>
            <person name="Piumi F."/>
            <person name="Ruiz-Duenas F.J."/>
            <person name="Martinez A.T."/>
            <person name="Grigoriev I.V."/>
            <person name="Riley R."/>
            <person name="Lipzen A."/>
            <person name="Berrin J.G."/>
            <person name="Master E.R."/>
            <person name="Rosso M.N."/>
        </authorList>
    </citation>
    <scope>NUCLEOTIDE SEQUENCE [LARGE SCALE GENOMIC DNA]</scope>
    <source>
        <strain evidence="3 4">BRFM310</strain>
    </source>
</reference>
<evidence type="ECO:0000313" key="4">
    <source>
        <dbReference type="Proteomes" id="UP000193067"/>
    </source>
</evidence>
<dbReference type="OrthoDB" id="2803898at2759"/>
<gene>
    <name evidence="3" type="ORF">PYCCODRAFT_909511</name>
</gene>
<feature type="region of interest" description="Disordered" evidence="1">
    <location>
        <begin position="1"/>
        <end position="56"/>
    </location>
</feature>
<dbReference type="SUPFAM" id="SSF56112">
    <property type="entry name" value="Protein kinase-like (PK-like)"/>
    <property type="match status" value="1"/>
</dbReference>
<dbReference type="InterPro" id="IPR011009">
    <property type="entry name" value="Kinase-like_dom_sf"/>
</dbReference>
<dbReference type="EMBL" id="KZ084133">
    <property type="protein sequence ID" value="OSC98905.1"/>
    <property type="molecule type" value="Genomic_DNA"/>
</dbReference>
<dbReference type="Proteomes" id="UP000193067">
    <property type="component" value="Unassembled WGS sequence"/>
</dbReference>
<dbReference type="AlphaFoldDB" id="A0A1Y2ICP7"/>
<evidence type="ECO:0000256" key="1">
    <source>
        <dbReference type="SAM" id="MobiDB-lite"/>
    </source>
</evidence>
<evidence type="ECO:0000259" key="2">
    <source>
        <dbReference type="Pfam" id="PF17667"/>
    </source>
</evidence>
<name>A0A1Y2ICP7_TRAC3</name>
<organism evidence="3 4">
    <name type="scientific">Trametes coccinea (strain BRFM310)</name>
    <name type="common">Pycnoporus coccineus</name>
    <dbReference type="NCBI Taxonomy" id="1353009"/>
    <lineage>
        <taxon>Eukaryota</taxon>
        <taxon>Fungi</taxon>
        <taxon>Dikarya</taxon>
        <taxon>Basidiomycota</taxon>
        <taxon>Agaricomycotina</taxon>
        <taxon>Agaricomycetes</taxon>
        <taxon>Polyporales</taxon>
        <taxon>Polyporaceae</taxon>
        <taxon>Trametes</taxon>
    </lineage>
</organism>
<protein>
    <recommendedName>
        <fullName evidence="2">Fungal-type protein kinase domain-containing protein</fullName>
    </recommendedName>
</protein>
<feature type="compositionally biased region" description="Low complexity" evidence="1">
    <location>
        <begin position="1"/>
        <end position="14"/>
    </location>
</feature>
<sequence length="499" mass="56655">MSSSSGYSSEPSTSVPCNVPQTSTEDSETRILPQIPSSSGERKNAVPTTGTDQRPYALTELDDDEAAHGWDPIIVCVPEAERDSRFICQYDIGAFRRLSSNGQRTHDRKEEIVVYRTERLLSSQVAANDGYGRGAKVWTARRLAKGSQATQSQVVIKVAIGCQQREGDTVSTLPTGLKSVESLDERARPGFTIQSSYDYQVSMLQPRTQHRITVHEGGHPLHEESCLLTAFTVIRDIMRSLCFLQGLGWVHRDTSTGKILVVDDTKGSTRGLLTEFEYAQHIETDLCHFRTTHPGTEYFTSIEVSYQIYFWKSPCCPRTALPVTSSPQTVLSWILTGESDMFLTMSMPDDIQDDCPPDLPFHYHLLNDWESLWWVSLYMVTDRIIKPAGNRTFRKQEKIARALFSDLRSRMQAFREGMMDEKLSSCVDPQIRPIVELLLRLRKMLVNAYREVEADPTQHPNPARSLRLVLSIFPPVLNEICKYLEAHPELHVEPFPRLW</sequence>
<proteinExistence type="predicted"/>